<protein>
    <submittedName>
        <fullName evidence="2">Alpha/beta hydrolase</fullName>
    </submittedName>
</protein>
<reference evidence="2 3" key="1">
    <citation type="journal article" date="2024" name="Chem. Sci.">
        <title>Discovery of megapolipeptins by genome mining of a Burkholderiales bacteria collection.</title>
        <authorList>
            <person name="Paulo B.S."/>
            <person name="Recchia M.J.J."/>
            <person name="Lee S."/>
            <person name="Fergusson C.H."/>
            <person name="Romanowski S.B."/>
            <person name="Hernandez A."/>
            <person name="Krull N."/>
            <person name="Liu D.Y."/>
            <person name="Cavanagh H."/>
            <person name="Bos A."/>
            <person name="Gray C.A."/>
            <person name="Murphy B.T."/>
            <person name="Linington R.G."/>
            <person name="Eustaquio A.S."/>
        </authorList>
    </citation>
    <scope>NUCLEOTIDE SEQUENCE [LARGE SCALE GENOMIC DNA]</scope>
    <source>
        <strain evidence="2 3">RL17-338-BIC-A</strain>
    </source>
</reference>
<dbReference type="Gene3D" id="3.40.50.1820">
    <property type="entry name" value="alpha/beta hydrolase"/>
    <property type="match status" value="1"/>
</dbReference>
<keyword evidence="3" id="KW-1185">Reference proteome</keyword>
<dbReference type="InterPro" id="IPR029058">
    <property type="entry name" value="AB_hydrolase_fold"/>
</dbReference>
<comment type="caution">
    <text evidence="2">The sequence shown here is derived from an EMBL/GenBank/DDBJ whole genome shotgun (WGS) entry which is preliminary data.</text>
</comment>
<accession>A0ABW9DPA0</accession>
<sequence length="312" mass="32625">MKIKANGLDIEVEDSGHVLNAAADPGPAVLLIMGLGMQLIAWPPELVQGFVNAGYRVVRFDNRDIGLSTRFDAATLSLNTILGANGATRPPPYTLNDMAADAVGVLDALQIQKAHVVGVSMGGMIAQRMALNARSRLLSLTCIMSSSGATDLPRGKPEIMQAMLSGADGTDLQAALEHAVKLVQATSSPGFPPDMSRVRDNVTAAAARCRYPQGVLRQVAAARADGDRTAALAGLRAPTLVIHGKADPLIPFACGEDLARRIPGARLEAIDGMGHDLPLALIPRLLTLMAGHFAAHSKPEQRASGVIAARCA</sequence>
<dbReference type="EMBL" id="JAQQCF010000004">
    <property type="protein sequence ID" value="MFM0636363.1"/>
    <property type="molecule type" value="Genomic_DNA"/>
</dbReference>
<dbReference type="SUPFAM" id="SSF53474">
    <property type="entry name" value="alpha/beta-Hydrolases"/>
    <property type="match status" value="1"/>
</dbReference>
<gene>
    <name evidence="2" type="ORF">PQQ63_06625</name>
</gene>
<evidence type="ECO:0000313" key="3">
    <source>
        <dbReference type="Proteomes" id="UP001629432"/>
    </source>
</evidence>
<evidence type="ECO:0000313" key="2">
    <source>
        <dbReference type="EMBL" id="MFM0636363.1"/>
    </source>
</evidence>
<dbReference type="PANTHER" id="PTHR43433:SF5">
    <property type="entry name" value="AB HYDROLASE-1 DOMAIN-CONTAINING PROTEIN"/>
    <property type="match status" value="1"/>
</dbReference>
<dbReference type="InterPro" id="IPR050471">
    <property type="entry name" value="AB_hydrolase"/>
</dbReference>
<dbReference type="GO" id="GO:0016787">
    <property type="term" value="F:hydrolase activity"/>
    <property type="evidence" value="ECO:0007669"/>
    <property type="project" value="UniProtKB-KW"/>
</dbReference>
<dbReference type="Pfam" id="PF00561">
    <property type="entry name" value="Abhydrolase_1"/>
    <property type="match status" value="1"/>
</dbReference>
<dbReference type="RefSeq" id="WP_408334312.1">
    <property type="nucleotide sequence ID" value="NZ_JAQQCF010000004.1"/>
</dbReference>
<dbReference type="PANTHER" id="PTHR43433">
    <property type="entry name" value="HYDROLASE, ALPHA/BETA FOLD FAMILY PROTEIN"/>
    <property type="match status" value="1"/>
</dbReference>
<keyword evidence="2" id="KW-0378">Hydrolase</keyword>
<dbReference type="Proteomes" id="UP001629432">
    <property type="component" value="Unassembled WGS sequence"/>
</dbReference>
<feature type="domain" description="AB hydrolase-1" evidence="1">
    <location>
        <begin position="27"/>
        <end position="277"/>
    </location>
</feature>
<dbReference type="InterPro" id="IPR000073">
    <property type="entry name" value="AB_hydrolase_1"/>
</dbReference>
<proteinExistence type="predicted"/>
<name>A0ABW9DPA0_9BURK</name>
<organism evidence="2 3">
    <name type="scientific">Paraburkholderia metrosideri</name>
    <dbReference type="NCBI Taxonomy" id="580937"/>
    <lineage>
        <taxon>Bacteria</taxon>
        <taxon>Pseudomonadati</taxon>
        <taxon>Pseudomonadota</taxon>
        <taxon>Betaproteobacteria</taxon>
        <taxon>Burkholderiales</taxon>
        <taxon>Burkholderiaceae</taxon>
        <taxon>Paraburkholderia</taxon>
    </lineage>
</organism>
<evidence type="ECO:0000259" key="1">
    <source>
        <dbReference type="Pfam" id="PF00561"/>
    </source>
</evidence>